<dbReference type="EMBL" id="SCKW01000029">
    <property type="protein sequence ID" value="RWZ78135.1"/>
    <property type="molecule type" value="Genomic_DNA"/>
</dbReference>
<dbReference type="AlphaFoldDB" id="A0A4Q0AG62"/>
<proteinExistence type="predicted"/>
<comment type="caution">
    <text evidence="1">The sequence shown here is derived from an EMBL/GenBank/DDBJ whole genome shotgun (WGS) entry which is preliminary data.</text>
</comment>
<name>A0A4Q0AG62_9BACT</name>
<organism evidence="1 2">
    <name type="scientific">Candidatus Chaera renei</name>
    <dbReference type="NCBI Taxonomy" id="2506947"/>
    <lineage>
        <taxon>Bacteria</taxon>
        <taxon>Candidatus Saccharimonadota</taxon>
        <taxon>Candidatus Saccharimonadia</taxon>
        <taxon>Candidatus Saccharimonadales</taxon>
        <taxon>Candidatus Saccharimonadaceae</taxon>
        <taxon>Candidatus Chaera</taxon>
    </lineage>
</organism>
<dbReference type="Proteomes" id="UP000289269">
    <property type="component" value="Unassembled WGS sequence"/>
</dbReference>
<reference evidence="1" key="1">
    <citation type="submission" date="2019-01" db="EMBL/GenBank/DDBJ databases">
        <title>Genomic signatures and co-occurrence patterns of the ultra-small Saccharimodia (Patescibacteria phylum) suggest a symbiotic lifestyle.</title>
        <authorList>
            <person name="Lemos L."/>
            <person name="Medeiros J."/>
            <person name="Andreote F."/>
            <person name="Fernandes G."/>
            <person name="Varani A."/>
            <person name="Oliveira G."/>
            <person name="Pylro V."/>
        </authorList>
    </citation>
    <scope>NUCLEOTIDE SEQUENCE [LARGE SCALE GENOMIC DNA]</scope>
    <source>
        <strain evidence="1">AMD01</strain>
    </source>
</reference>
<evidence type="ECO:0000313" key="1">
    <source>
        <dbReference type="EMBL" id="RWZ78135.1"/>
    </source>
</evidence>
<evidence type="ECO:0000313" key="2">
    <source>
        <dbReference type="Proteomes" id="UP000289269"/>
    </source>
</evidence>
<accession>A0A4Q0AG62</accession>
<protein>
    <submittedName>
        <fullName evidence="1">Uncharacterized protein</fullName>
    </submittedName>
</protein>
<sequence>MARIKEFVVVKPPTSGEVCEGAFKALKARGPLSLTVLGTQEVPRPEPEEIAFKVIQTSQLKEGGMRLVGRTATKDIVTVTTRADETLPATGDIIQ</sequence>
<keyword evidence="2" id="KW-1185">Reference proteome</keyword>
<gene>
    <name evidence="1" type="ORF">EOT04_02735</name>
</gene>